<evidence type="ECO:0000313" key="3">
    <source>
        <dbReference type="Proteomes" id="UP000199673"/>
    </source>
</evidence>
<sequence>MKKLFALVAFLFSASWANAQEAAVTTNKTELQTGLLGIWLNKEYRLSDQLALRAEVGLDGGLWWGTYSSGHAFFPVFTAEPRWYYNLGKRSKKGKATRGNFGNFISIKTSFHPDLFIISNYYESIIPDLSIVPTWGIRRPIGRNFTFETGIGIGYLHSFYKSKGYTSDTGELTANIHLRFGYRF</sequence>
<evidence type="ECO:0000256" key="1">
    <source>
        <dbReference type="SAM" id="SignalP"/>
    </source>
</evidence>
<organism evidence="2 3">
    <name type="scientific">Algoriphagus locisalis</name>
    <dbReference type="NCBI Taxonomy" id="305507"/>
    <lineage>
        <taxon>Bacteria</taxon>
        <taxon>Pseudomonadati</taxon>
        <taxon>Bacteroidota</taxon>
        <taxon>Cytophagia</taxon>
        <taxon>Cytophagales</taxon>
        <taxon>Cyclobacteriaceae</taxon>
        <taxon>Algoriphagus</taxon>
    </lineage>
</organism>
<keyword evidence="1" id="KW-0732">Signal</keyword>
<dbReference type="Proteomes" id="UP000199673">
    <property type="component" value="Unassembled WGS sequence"/>
</dbReference>
<feature type="chain" id="PRO_5011745677" description="Outer membrane protein beta-barrel domain-containing protein" evidence="1">
    <location>
        <begin position="20"/>
        <end position="184"/>
    </location>
</feature>
<evidence type="ECO:0008006" key="4">
    <source>
        <dbReference type="Google" id="ProtNLM"/>
    </source>
</evidence>
<gene>
    <name evidence="2" type="ORF">SAMN04489724_3545</name>
</gene>
<evidence type="ECO:0000313" key="2">
    <source>
        <dbReference type="EMBL" id="SFU04097.1"/>
    </source>
</evidence>
<dbReference type="AlphaFoldDB" id="A0A1I7CXD9"/>
<accession>A0A1I7CXD9</accession>
<dbReference type="EMBL" id="FPBF01000005">
    <property type="protein sequence ID" value="SFU04097.1"/>
    <property type="molecule type" value="Genomic_DNA"/>
</dbReference>
<keyword evidence="3" id="KW-1185">Reference proteome</keyword>
<dbReference type="OrthoDB" id="883248at2"/>
<dbReference type="STRING" id="305507.SAMN04489724_3545"/>
<feature type="signal peptide" evidence="1">
    <location>
        <begin position="1"/>
        <end position="19"/>
    </location>
</feature>
<proteinExistence type="predicted"/>
<name>A0A1I7CXD9_9BACT</name>
<dbReference type="RefSeq" id="WP_091695916.1">
    <property type="nucleotide sequence ID" value="NZ_FPBF01000005.1"/>
</dbReference>
<protein>
    <recommendedName>
        <fullName evidence="4">Outer membrane protein beta-barrel domain-containing protein</fullName>
    </recommendedName>
</protein>
<reference evidence="3" key="1">
    <citation type="submission" date="2016-10" db="EMBL/GenBank/DDBJ databases">
        <authorList>
            <person name="Varghese N."/>
            <person name="Submissions S."/>
        </authorList>
    </citation>
    <scope>NUCLEOTIDE SEQUENCE [LARGE SCALE GENOMIC DNA]</scope>
    <source>
        <strain evidence="3">DSM 23445</strain>
    </source>
</reference>